<evidence type="ECO:0000313" key="4">
    <source>
        <dbReference type="EMBL" id="PVV02458.1"/>
    </source>
</evidence>
<evidence type="ECO:0000256" key="2">
    <source>
        <dbReference type="SAM" id="MobiDB-lite"/>
    </source>
</evidence>
<feature type="compositionally biased region" description="Polar residues" evidence="2">
    <location>
        <begin position="812"/>
        <end position="827"/>
    </location>
</feature>
<sequence length="827" mass="91586">MFSKSLKKTFTTKLSKRSSNSIPHEFISGSPQKQSAEDASEKESPTDTGNSVGSGDLRDLIFQRYQTLKRLVKIYILYFDSVNKSFKNMTDSYTQIVENFKITTFDSYLMLPSGSQGYYDCVGALFRTTQDQLTTTATSGFNLTKNTSSELEGLRQDIKSRQKEYSDRVSVLYSNLSRQKQIYEGLKTQLAKGIELSKLDSEALKAGDPFLINNKIKVQVSMIADTENSLYNAVQMELKKLEDYEKSFTVRFNGIISNYLSWTIASFQNSIPQFQSVNERFVNFKTDIEISAFKEKYAFMLANPQSCDGKSDPSNITYPYMDSDILKVVKAGIIKREDISLGSSKYRECQAILTSAGFLHLYDVTSGIQKVDPNVSIYVPSATLAPLDSPDLPRSDFMLYTSKHASKHTSMAATFSGKSKFILRGSNYDDMKDWWVTLSKISKDVSIERFGIDAADLNNQFKSLSVESPQEPKHIEYQDDRAGSVDSSQKAIESDNKNLAIEQPAERLAINPPPQSAAAANGEYTAGASQVPLMIGGTQAIGYSPGTNQPLAYHPVTQPDGQVVYVPLVQNAAVEEPVEHNSASSVKTTSSDQLSLSPSEKAKQHSPSAQAYAAQQIPGFPQMPLQNGQYPMQVPMFYPGMQPQVSSSSPFGYPMNMGAGAHPGMIPSVYQVPQMYAPQGYPMQPGMQQPIYSPQPGFAPQSPVQQQQQQEQQQKQEQQRQQQKQEQQQEKQQQPANEAPQSPKQTQKAEVPKSQTPKVESETDSELETFKDPINNSSSDFSISKSGNTEDSQTKSQNTDPSNHKLGPQQAPPTNTVEPNTSSSTTA</sequence>
<reference evidence="4 5" key="1">
    <citation type="journal article" date="2018" name="MBio">
        <title>Comparative Genomics Reveals the Core Gene Toolbox for the Fungus-Insect Symbiosis.</title>
        <authorList>
            <person name="Wang Y."/>
            <person name="Stata M."/>
            <person name="Wang W."/>
            <person name="Stajich J.E."/>
            <person name="White M.M."/>
            <person name="Moncalvo J.M."/>
        </authorList>
    </citation>
    <scope>NUCLEOTIDE SEQUENCE [LARGE SCALE GENOMIC DNA]</scope>
    <source>
        <strain evidence="4 5">SC-DP-2</strain>
    </source>
</reference>
<dbReference type="Gene3D" id="2.30.29.30">
    <property type="entry name" value="Pleckstrin-homology domain (PH domain)/Phosphotyrosine-binding domain (PTB)"/>
    <property type="match status" value="1"/>
</dbReference>
<feature type="compositionally biased region" description="Polar residues" evidence="2">
    <location>
        <begin position="787"/>
        <end position="801"/>
    </location>
</feature>
<dbReference type="InterPro" id="IPR011993">
    <property type="entry name" value="PH-like_dom_sf"/>
</dbReference>
<feature type="compositionally biased region" description="Basic and acidic residues" evidence="2">
    <location>
        <begin position="35"/>
        <end position="45"/>
    </location>
</feature>
<feature type="compositionally biased region" description="Polar residues" evidence="2">
    <location>
        <begin position="735"/>
        <end position="758"/>
    </location>
</feature>
<dbReference type="OrthoDB" id="5598057at2759"/>
<dbReference type="PROSITE" id="PS50003">
    <property type="entry name" value="PH_DOMAIN"/>
    <property type="match status" value="1"/>
</dbReference>
<feature type="domain" description="PH" evidence="3">
    <location>
        <begin position="327"/>
        <end position="443"/>
    </location>
</feature>
<feature type="compositionally biased region" description="Polar residues" evidence="2">
    <location>
        <begin position="581"/>
        <end position="598"/>
    </location>
</feature>
<feature type="compositionally biased region" description="Low complexity" evidence="2">
    <location>
        <begin position="777"/>
        <end position="786"/>
    </location>
</feature>
<feature type="region of interest" description="Disordered" evidence="2">
    <location>
        <begin position="686"/>
        <end position="827"/>
    </location>
</feature>
<feature type="region of interest" description="Disordered" evidence="2">
    <location>
        <begin position="577"/>
        <end position="612"/>
    </location>
</feature>
<keyword evidence="5" id="KW-1185">Reference proteome</keyword>
<accession>A0A2T9ZCY5</accession>
<dbReference type="Pfam" id="PF20399">
    <property type="entry name" value="PH_20"/>
    <property type="match status" value="1"/>
</dbReference>
<evidence type="ECO:0000259" key="3">
    <source>
        <dbReference type="PROSITE" id="PS50003"/>
    </source>
</evidence>
<evidence type="ECO:0000256" key="1">
    <source>
        <dbReference type="ARBA" id="ARBA00022553"/>
    </source>
</evidence>
<feature type="compositionally biased region" description="Low complexity" evidence="2">
    <location>
        <begin position="1"/>
        <end position="19"/>
    </location>
</feature>
<dbReference type="EMBL" id="MBFS01000452">
    <property type="protein sequence ID" value="PVV02458.1"/>
    <property type="molecule type" value="Genomic_DNA"/>
</dbReference>
<protein>
    <recommendedName>
        <fullName evidence="3">PH domain-containing protein</fullName>
    </recommendedName>
</protein>
<dbReference type="PANTHER" id="PTHR31941">
    <property type="entry name" value="CYTOSKELETAL SIGNALING PROTEIN SLM1"/>
    <property type="match status" value="1"/>
</dbReference>
<organism evidence="4 5">
    <name type="scientific">Smittium megazygosporum</name>
    <dbReference type="NCBI Taxonomy" id="133381"/>
    <lineage>
        <taxon>Eukaryota</taxon>
        <taxon>Fungi</taxon>
        <taxon>Fungi incertae sedis</taxon>
        <taxon>Zoopagomycota</taxon>
        <taxon>Kickxellomycotina</taxon>
        <taxon>Harpellomycetes</taxon>
        <taxon>Harpellales</taxon>
        <taxon>Legeriomycetaceae</taxon>
        <taxon>Smittium</taxon>
    </lineage>
</organism>
<dbReference type="InterPro" id="IPR046868">
    <property type="entry name" value="BAR_4"/>
</dbReference>
<dbReference type="Proteomes" id="UP000245609">
    <property type="component" value="Unassembled WGS sequence"/>
</dbReference>
<proteinExistence type="predicted"/>
<dbReference type="PANTHER" id="PTHR31941:SF1">
    <property type="entry name" value="CYTOSKELETAL SIGNALING PROTEIN SLM1"/>
    <property type="match status" value="1"/>
</dbReference>
<gene>
    <name evidence="4" type="ORF">BB560_003087</name>
</gene>
<dbReference type="Pfam" id="PF20400">
    <property type="entry name" value="BAR_4"/>
    <property type="match status" value="1"/>
</dbReference>
<dbReference type="InterPro" id="IPR046869">
    <property type="entry name" value="SLM1/RGC1-like_PH"/>
</dbReference>
<dbReference type="AlphaFoldDB" id="A0A2T9ZCY5"/>
<comment type="caution">
    <text evidence="4">The sequence shown here is derived from an EMBL/GenBank/DDBJ whole genome shotgun (WGS) entry which is preliminary data.</text>
</comment>
<feature type="region of interest" description="Disordered" evidence="2">
    <location>
        <begin position="1"/>
        <end position="52"/>
    </location>
</feature>
<dbReference type="InterPro" id="IPR001849">
    <property type="entry name" value="PH_domain"/>
</dbReference>
<evidence type="ECO:0000313" key="5">
    <source>
        <dbReference type="Proteomes" id="UP000245609"/>
    </source>
</evidence>
<feature type="compositionally biased region" description="Low complexity" evidence="2">
    <location>
        <begin position="705"/>
        <end position="734"/>
    </location>
</feature>
<dbReference type="STRING" id="133381.A0A2T9ZCY5"/>
<keyword evidence="1" id="KW-0597">Phosphoprotein</keyword>
<name>A0A2T9ZCY5_9FUNG</name>